<keyword evidence="5" id="KW-1185">Reference proteome</keyword>
<proteinExistence type="predicted"/>
<dbReference type="Pfam" id="PF18962">
    <property type="entry name" value="Por_Secre_tail"/>
    <property type="match status" value="1"/>
</dbReference>
<sequence>MKKITLKFIAALFFCAFALQVQAQGNAFDHMEATYMIKVDGEDLYLTLPDQTPPIFGTWEQKLTYQPLNTAKPELQQFKTVKVPDGAIGSGFYYIESVIAGRGLVEILQSDVDSPVIGVKGNTAAAPSPDGLDVWNPTRNSGTQIFSENTCATCSWAGKAKRRIQTAGDGLEVKLNGGAGVTFSWEATTLSNSKFDTSSVFVSNPVKEVLSIGGLTSNFEQVSVYSLLGKEVITRKLNGNTSMELDVNALVAGIYIVEFQGKGVGFSKKIVKQ</sequence>
<dbReference type="NCBIfam" id="TIGR04183">
    <property type="entry name" value="Por_Secre_tail"/>
    <property type="match status" value="1"/>
</dbReference>
<dbReference type="KEGG" id="taj:C1A40_13015"/>
<dbReference type="Proteomes" id="UP000236592">
    <property type="component" value="Chromosome"/>
</dbReference>
<dbReference type="EMBL" id="CP025938">
    <property type="protein sequence ID" value="AUS06309.1"/>
    <property type="molecule type" value="Genomic_DNA"/>
</dbReference>
<feature type="signal peptide" evidence="2">
    <location>
        <begin position="1"/>
        <end position="23"/>
    </location>
</feature>
<organism evidence="4 5">
    <name type="scientific">Pseudotamlana carrageenivorans</name>
    <dbReference type="NCBI Taxonomy" id="2069432"/>
    <lineage>
        <taxon>Bacteria</taxon>
        <taxon>Pseudomonadati</taxon>
        <taxon>Bacteroidota</taxon>
        <taxon>Flavobacteriia</taxon>
        <taxon>Flavobacteriales</taxon>
        <taxon>Flavobacteriaceae</taxon>
        <taxon>Pseudotamlana</taxon>
    </lineage>
</organism>
<name>A0A2I7SK81_9FLAO</name>
<keyword evidence="1 2" id="KW-0732">Signal</keyword>
<evidence type="ECO:0000313" key="4">
    <source>
        <dbReference type="EMBL" id="AUS06309.1"/>
    </source>
</evidence>
<dbReference type="InterPro" id="IPR026444">
    <property type="entry name" value="Secre_tail"/>
</dbReference>
<evidence type="ECO:0000256" key="2">
    <source>
        <dbReference type="SAM" id="SignalP"/>
    </source>
</evidence>
<protein>
    <recommendedName>
        <fullName evidence="3">Secretion system C-terminal sorting domain-containing protein</fullName>
    </recommendedName>
</protein>
<dbReference type="AlphaFoldDB" id="A0A2I7SK81"/>
<dbReference type="OrthoDB" id="977776at2"/>
<feature type="domain" description="Secretion system C-terminal sorting" evidence="3">
    <location>
        <begin position="204"/>
        <end position="271"/>
    </location>
</feature>
<feature type="chain" id="PRO_5014316482" description="Secretion system C-terminal sorting domain-containing protein" evidence="2">
    <location>
        <begin position="24"/>
        <end position="273"/>
    </location>
</feature>
<evidence type="ECO:0000256" key="1">
    <source>
        <dbReference type="ARBA" id="ARBA00022729"/>
    </source>
</evidence>
<accession>A0A2I7SK81</accession>
<evidence type="ECO:0000259" key="3">
    <source>
        <dbReference type="Pfam" id="PF18962"/>
    </source>
</evidence>
<dbReference type="RefSeq" id="WP_102996266.1">
    <property type="nucleotide sequence ID" value="NZ_CP025938.1"/>
</dbReference>
<evidence type="ECO:0000313" key="5">
    <source>
        <dbReference type="Proteomes" id="UP000236592"/>
    </source>
</evidence>
<reference evidence="5" key="1">
    <citation type="submission" date="2018-01" db="EMBL/GenBank/DDBJ databases">
        <title>Complete genome of Tamlana sp. UJ94.</title>
        <authorList>
            <person name="Jung J."/>
            <person name="Chung D."/>
            <person name="Bae S.S."/>
            <person name="Baek K."/>
        </authorList>
    </citation>
    <scope>NUCLEOTIDE SEQUENCE [LARGE SCALE GENOMIC DNA]</scope>
    <source>
        <strain evidence="5">UJ94</strain>
    </source>
</reference>
<gene>
    <name evidence="4" type="ORF">C1A40_13015</name>
</gene>